<evidence type="ECO:0000313" key="10">
    <source>
        <dbReference type="Proteomes" id="UP000581135"/>
    </source>
</evidence>
<evidence type="ECO:0000256" key="2">
    <source>
        <dbReference type="ARBA" id="ARBA00023015"/>
    </source>
</evidence>
<dbReference type="AlphaFoldDB" id="A0A839SWA3"/>
<dbReference type="InterPro" id="IPR039425">
    <property type="entry name" value="RNA_pol_sigma-70-like"/>
</dbReference>
<comment type="similarity">
    <text evidence="1 6">Belongs to the sigma-70 factor family. ECF subfamily.</text>
</comment>
<evidence type="ECO:0000313" key="9">
    <source>
        <dbReference type="EMBL" id="MBB3065786.1"/>
    </source>
</evidence>
<keyword evidence="5 6" id="KW-0804">Transcription</keyword>
<dbReference type="PANTHER" id="PTHR43133:SF62">
    <property type="entry name" value="RNA POLYMERASE SIGMA FACTOR SIGZ"/>
    <property type="match status" value="1"/>
</dbReference>
<organism evidence="9 10">
    <name type="scientific">Limibacillus halophilus</name>
    <dbReference type="NCBI Taxonomy" id="1579333"/>
    <lineage>
        <taxon>Bacteria</taxon>
        <taxon>Pseudomonadati</taxon>
        <taxon>Pseudomonadota</taxon>
        <taxon>Alphaproteobacteria</taxon>
        <taxon>Rhodospirillales</taxon>
        <taxon>Rhodovibrionaceae</taxon>
        <taxon>Limibacillus</taxon>
    </lineage>
</organism>
<feature type="domain" description="RNA polymerase sigma-70 region 2" evidence="7">
    <location>
        <begin position="61"/>
        <end position="128"/>
    </location>
</feature>
<accession>A0A839SWA3</accession>
<dbReference type="InterPro" id="IPR014284">
    <property type="entry name" value="RNA_pol_sigma-70_dom"/>
</dbReference>
<dbReference type="SUPFAM" id="SSF88946">
    <property type="entry name" value="Sigma2 domain of RNA polymerase sigma factors"/>
    <property type="match status" value="1"/>
</dbReference>
<name>A0A839SWA3_9PROT</name>
<dbReference type="Proteomes" id="UP000581135">
    <property type="component" value="Unassembled WGS sequence"/>
</dbReference>
<keyword evidence="10" id="KW-1185">Reference proteome</keyword>
<keyword evidence="2 6" id="KW-0805">Transcription regulation</keyword>
<keyword evidence="3 6" id="KW-0731">Sigma factor</keyword>
<dbReference type="GO" id="GO:0006352">
    <property type="term" value="P:DNA-templated transcription initiation"/>
    <property type="evidence" value="ECO:0007669"/>
    <property type="project" value="InterPro"/>
</dbReference>
<gene>
    <name evidence="9" type="ORF">FHR98_002082</name>
</gene>
<protein>
    <recommendedName>
        <fullName evidence="6">RNA polymerase sigma factor</fullName>
    </recommendedName>
</protein>
<evidence type="ECO:0000256" key="6">
    <source>
        <dbReference type="RuleBase" id="RU000716"/>
    </source>
</evidence>
<evidence type="ECO:0000256" key="4">
    <source>
        <dbReference type="ARBA" id="ARBA00023125"/>
    </source>
</evidence>
<evidence type="ECO:0000259" key="8">
    <source>
        <dbReference type="Pfam" id="PF04545"/>
    </source>
</evidence>
<dbReference type="Gene3D" id="1.10.10.10">
    <property type="entry name" value="Winged helix-like DNA-binding domain superfamily/Winged helix DNA-binding domain"/>
    <property type="match status" value="1"/>
</dbReference>
<dbReference type="InterPro" id="IPR000838">
    <property type="entry name" value="RNA_pol_sigma70_ECF_CS"/>
</dbReference>
<reference evidence="9 10" key="1">
    <citation type="submission" date="2020-08" db="EMBL/GenBank/DDBJ databases">
        <title>Genomic Encyclopedia of Type Strains, Phase III (KMG-III): the genomes of soil and plant-associated and newly described type strains.</title>
        <authorList>
            <person name="Whitman W."/>
        </authorList>
    </citation>
    <scope>NUCLEOTIDE SEQUENCE [LARGE SCALE GENOMIC DNA]</scope>
    <source>
        <strain evidence="9 10">CECT 8803</strain>
    </source>
</reference>
<dbReference type="Pfam" id="PF04542">
    <property type="entry name" value="Sigma70_r2"/>
    <property type="match status" value="1"/>
</dbReference>
<comment type="caution">
    <text evidence="9">The sequence shown here is derived from an EMBL/GenBank/DDBJ whole genome shotgun (WGS) entry which is preliminary data.</text>
</comment>
<dbReference type="RefSeq" id="WP_322091243.1">
    <property type="nucleotide sequence ID" value="NZ_JACHXA010000005.1"/>
</dbReference>
<dbReference type="InterPro" id="IPR007630">
    <property type="entry name" value="RNA_pol_sigma70_r4"/>
</dbReference>
<evidence type="ECO:0000256" key="5">
    <source>
        <dbReference type="ARBA" id="ARBA00023163"/>
    </source>
</evidence>
<dbReference type="Gene3D" id="1.10.1740.10">
    <property type="match status" value="1"/>
</dbReference>
<proteinExistence type="inferred from homology"/>
<dbReference type="EMBL" id="JACHXA010000005">
    <property type="protein sequence ID" value="MBB3065786.1"/>
    <property type="molecule type" value="Genomic_DNA"/>
</dbReference>
<keyword evidence="4 6" id="KW-0238">DNA-binding</keyword>
<dbReference type="SUPFAM" id="SSF88659">
    <property type="entry name" value="Sigma3 and sigma4 domains of RNA polymerase sigma factors"/>
    <property type="match status" value="1"/>
</dbReference>
<dbReference type="InterPro" id="IPR007627">
    <property type="entry name" value="RNA_pol_sigma70_r2"/>
</dbReference>
<feature type="domain" description="RNA polymerase sigma-70 region 4" evidence="8">
    <location>
        <begin position="162"/>
        <end position="210"/>
    </location>
</feature>
<dbReference type="GO" id="GO:0016987">
    <property type="term" value="F:sigma factor activity"/>
    <property type="evidence" value="ECO:0007669"/>
    <property type="project" value="UniProtKB-KW"/>
</dbReference>
<dbReference type="GO" id="GO:0003677">
    <property type="term" value="F:DNA binding"/>
    <property type="evidence" value="ECO:0007669"/>
    <property type="project" value="UniProtKB-KW"/>
</dbReference>
<dbReference type="InterPro" id="IPR013324">
    <property type="entry name" value="RNA_pol_sigma_r3/r4-like"/>
</dbReference>
<evidence type="ECO:0000259" key="7">
    <source>
        <dbReference type="Pfam" id="PF04542"/>
    </source>
</evidence>
<dbReference type="PANTHER" id="PTHR43133">
    <property type="entry name" value="RNA POLYMERASE ECF-TYPE SIGMA FACTO"/>
    <property type="match status" value="1"/>
</dbReference>
<dbReference type="NCBIfam" id="TIGR02937">
    <property type="entry name" value="sigma70-ECF"/>
    <property type="match status" value="1"/>
</dbReference>
<dbReference type="InterPro" id="IPR013325">
    <property type="entry name" value="RNA_pol_sigma_r2"/>
</dbReference>
<dbReference type="PROSITE" id="PS01063">
    <property type="entry name" value="SIGMA70_ECF"/>
    <property type="match status" value="1"/>
</dbReference>
<dbReference type="InterPro" id="IPR036388">
    <property type="entry name" value="WH-like_DNA-bd_sf"/>
</dbReference>
<evidence type="ECO:0000256" key="3">
    <source>
        <dbReference type="ARBA" id="ARBA00023082"/>
    </source>
</evidence>
<dbReference type="CDD" id="cd06171">
    <property type="entry name" value="Sigma70_r4"/>
    <property type="match status" value="1"/>
</dbReference>
<evidence type="ECO:0000256" key="1">
    <source>
        <dbReference type="ARBA" id="ARBA00010641"/>
    </source>
</evidence>
<sequence length="218" mass="24772">MEIQQNLSCLPFATVVLRCSSAQHVTMPPQDAKYRPTPEQLLDLMMAVSVSRDRDAFAQIFHYYAPRVKSYIRSLKVEEKSAEDIAQEVLLTVWRCADQYDPQKSALSTWIFTIARNKRIDVARREKRPEIDLNDPALVPEGPASPDRAYDAAQVALRVRAAIDTLPQEQATLLRSSFFEEKSHSELADELLMPLGTVKSRLRLAITKLRSALEDMNQ</sequence>
<dbReference type="Pfam" id="PF04545">
    <property type="entry name" value="Sigma70_r4"/>
    <property type="match status" value="1"/>
</dbReference>